<dbReference type="GO" id="GO:0005730">
    <property type="term" value="C:nucleolus"/>
    <property type="evidence" value="ECO:0007669"/>
    <property type="project" value="UniProtKB-SubCell"/>
</dbReference>
<dbReference type="InterPro" id="IPR012677">
    <property type="entry name" value="Nucleotide-bd_a/b_plait_sf"/>
</dbReference>
<dbReference type="Proteomes" id="UP000191144">
    <property type="component" value="Chromosome B"/>
</dbReference>
<proteinExistence type="inferred from homology"/>
<feature type="compositionally biased region" description="Low complexity" evidence="8">
    <location>
        <begin position="19"/>
        <end position="31"/>
    </location>
</feature>
<organism evidence="10 11">
    <name type="scientific">Lachancea meyersii CBS 8951</name>
    <dbReference type="NCBI Taxonomy" id="1266667"/>
    <lineage>
        <taxon>Eukaryota</taxon>
        <taxon>Fungi</taxon>
        <taxon>Dikarya</taxon>
        <taxon>Ascomycota</taxon>
        <taxon>Saccharomycotina</taxon>
        <taxon>Saccharomycetes</taxon>
        <taxon>Saccharomycetales</taxon>
        <taxon>Saccharomycetaceae</taxon>
        <taxon>Lachancea</taxon>
    </lineage>
</organism>
<reference evidence="11" key="1">
    <citation type="submission" date="2016-03" db="EMBL/GenBank/DDBJ databases">
        <authorList>
            <person name="Devillers Hugo."/>
        </authorList>
    </citation>
    <scope>NUCLEOTIDE SEQUENCE [LARGE SCALE GENOMIC DNA]</scope>
</reference>
<name>A0A1G4ITJ8_9SACH</name>
<dbReference type="InterPro" id="IPR000504">
    <property type="entry name" value="RRM_dom"/>
</dbReference>
<evidence type="ECO:0000256" key="7">
    <source>
        <dbReference type="PROSITE-ProRule" id="PRU00176"/>
    </source>
</evidence>
<feature type="compositionally biased region" description="Basic and acidic residues" evidence="8">
    <location>
        <begin position="397"/>
        <end position="406"/>
    </location>
</feature>
<keyword evidence="6" id="KW-0539">Nucleus</keyword>
<feature type="compositionally biased region" description="Basic residues" evidence="8">
    <location>
        <begin position="92"/>
        <end position="103"/>
    </location>
</feature>
<evidence type="ECO:0000256" key="4">
    <source>
        <dbReference type="ARBA" id="ARBA00015520"/>
    </source>
</evidence>
<dbReference type="PANTHER" id="PTHR23236">
    <property type="entry name" value="EUKARYOTIC TRANSLATION INITIATION FACTOR 4B/4H"/>
    <property type="match status" value="1"/>
</dbReference>
<comment type="similarity">
    <text evidence="3">Belongs to the RRM RBM34 family.</text>
</comment>
<gene>
    <name evidence="10" type="ORF">LAME_0B02432G</name>
</gene>
<evidence type="ECO:0000313" key="10">
    <source>
        <dbReference type="EMBL" id="SCU80296.1"/>
    </source>
</evidence>
<evidence type="ECO:0000259" key="9">
    <source>
        <dbReference type="PROSITE" id="PS50102"/>
    </source>
</evidence>
<dbReference type="PANTHER" id="PTHR23236:SF25">
    <property type="entry name" value="RNA-BINDING PROTEIN 34"/>
    <property type="match status" value="1"/>
</dbReference>
<dbReference type="Gene3D" id="3.30.70.330">
    <property type="match status" value="2"/>
</dbReference>
<sequence length="470" mass="52296">MASIDKLFGSAGGQKLVSGLSKLFGGSSGPLDALKVKQKSRTVLPEAKRKTDASTAEKSSENESQNQPESDTTGKRPLEGVTEVEVEEDSKKKKVSKRQKRKLTKDAENTDLESKYYSNLLLKEEKSEQKEEADDADDVSKEETADVAETAVDLKPEAKVASKKDFKEAELEKAERTVFVGNAPKDLVTSKTLNKKFKKLFAVAKETKNEGDSNSDSEEQGSDENAVFKIESIRFRSISFEEALPRKVAFVQQKLHKSRDSVNAYVVYADRAAVKVACKSLNGQLFEGHHLRVDSVAHPTQHDNKRSVFVGNLDFEETEENLWKQFEKTGDIEYVRVVRDPKTNLGKGFAYVQFADFQTVSKALLLDGKKLNGTGRKLRVTRCKNMKKAQPTSQNGRSKELTDQQRTKLGRAKKVLGKADRSTAGKEITIEGLRATKGATTPILKKKKQRSKTGRVTKRSTAFKKANQPK</sequence>
<comment type="subcellular location">
    <subcellularLocation>
        <location evidence="2">Nucleus</location>
        <location evidence="2">Nucleolus</location>
    </subcellularLocation>
</comment>
<evidence type="ECO:0000313" key="11">
    <source>
        <dbReference type="Proteomes" id="UP000191144"/>
    </source>
</evidence>
<evidence type="ECO:0000256" key="6">
    <source>
        <dbReference type="ARBA" id="ARBA00023242"/>
    </source>
</evidence>
<feature type="region of interest" description="Disordered" evidence="8">
    <location>
        <begin position="383"/>
        <end position="421"/>
    </location>
</feature>
<evidence type="ECO:0000256" key="1">
    <source>
        <dbReference type="ARBA" id="ARBA00002475"/>
    </source>
</evidence>
<accession>A0A1G4ITJ8</accession>
<feature type="region of interest" description="Disordered" evidence="8">
    <location>
        <begin position="436"/>
        <end position="470"/>
    </location>
</feature>
<evidence type="ECO:0000256" key="2">
    <source>
        <dbReference type="ARBA" id="ARBA00004604"/>
    </source>
</evidence>
<protein>
    <recommendedName>
        <fullName evidence="4">Nucleolar protein 12</fullName>
    </recommendedName>
</protein>
<dbReference type="SMART" id="SM00360">
    <property type="entry name" value="RRM"/>
    <property type="match status" value="2"/>
</dbReference>
<feature type="region of interest" description="Disordered" evidence="8">
    <location>
        <begin position="19"/>
        <end position="172"/>
    </location>
</feature>
<feature type="compositionally biased region" description="Basic and acidic residues" evidence="8">
    <location>
        <begin position="104"/>
        <end position="114"/>
    </location>
</feature>
<keyword evidence="11" id="KW-1185">Reference proteome</keyword>
<evidence type="ECO:0000256" key="8">
    <source>
        <dbReference type="SAM" id="MobiDB-lite"/>
    </source>
</evidence>
<feature type="compositionally biased region" description="Basic and acidic residues" evidence="8">
    <location>
        <begin position="152"/>
        <end position="172"/>
    </location>
</feature>
<evidence type="ECO:0000256" key="5">
    <source>
        <dbReference type="ARBA" id="ARBA00022884"/>
    </source>
</evidence>
<evidence type="ECO:0000256" key="3">
    <source>
        <dbReference type="ARBA" id="ARBA00007077"/>
    </source>
</evidence>
<dbReference type="InterPro" id="IPR035979">
    <property type="entry name" value="RBD_domain_sf"/>
</dbReference>
<dbReference type="EMBL" id="LT598478">
    <property type="protein sequence ID" value="SCU80296.1"/>
    <property type="molecule type" value="Genomic_DNA"/>
</dbReference>
<dbReference type="GO" id="GO:0000463">
    <property type="term" value="P:maturation of LSU-rRNA from tricistronic rRNA transcript (SSU-rRNA, 5.8S rRNA, LSU-rRNA)"/>
    <property type="evidence" value="ECO:0007669"/>
    <property type="project" value="TreeGrafter"/>
</dbReference>
<keyword evidence="5 7" id="KW-0694">RNA-binding</keyword>
<dbReference type="PROSITE" id="PS50102">
    <property type="entry name" value="RRM"/>
    <property type="match status" value="1"/>
</dbReference>
<dbReference type="SUPFAM" id="SSF54928">
    <property type="entry name" value="RNA-binding domain, RBD"/>
    <property type="match status" value="2"/>
</dbReference>
<dbReference type="Pfam" id="PF00076">
    <property type="entry name" value="RRM_1"/>
    <property type="match status" value="1"/>
</dbReference>
<feature type="compositionally biased region" description="Basic residues" evidence="8">
    <location>
        <begin position="444"/>
        <end position="462"/>
    </location>
</feature>
<dbReference type="AlphaFoldDB" id="A0A1G4ITJ8"/>
<comment type="function">
    <text evidence="1">Involved in pre-25S rRNA processing.</text>
</comment>
<dbReference type="GO" id="GO:0019843">
    <property type="term" value="F:rRNA binding"/>
    <property type="evidence" value="ECO:0007669"/>
    <property type="project" value="TreeGrafter"/>
</dbReference>
<dbReference type="OrthoDB" id="442677at2759"/>
<feature type="domain" description="RRM" evidence="9">
    <location>
        <begin position="306"/>
        <end position="385"/>
    </location>
</feature>